<organism evidence="2 3">
    <name type="scientific">Cryptotermes secundus</name>
    <dbReference type="NCBI Taxonomy" id="105785"/>
    <lineage>
        <taxon>Eukaryota</taxon>
        <taxon>Metazoa</taxon>
        <taxon>Ecdysozoa</taxon>
        <taxon>Arthropoda</taxon>
        <taxon>Hexapoda</taxon>
        <taxon>Insecta</taxon>
        <taxon>Pterygota</taxon>
        <taxon>Neoptera</taxon>
        <taxon>Polyneoptera</taxon>
        <taxon>Dictyoptera</taxon>
        <taxon>Blattodea</taxon>
        <taxon>Blattoidea</taxon>
        <taxon>Termitoidae</taxon>
        <taxon>Kalotermitidae</taxon>
        <taxon>Cryptotermitinae</taxon>
        <taxon>Cryptotermes</taxon>
    </lineage>
</organism>
<accession>A0A2J7Q8J0</accession>
<evidence type="ECO:0000313" key="3">
    <source>
        <dbReference type="Proteomes" id="UP000235965"/>
    </source>
</evidence>
<reference evidence="2 3" key="1">
    <citation type="submission" date="2017-12" db="EMBL/GenBank/DDBJ databases">
        <title>Hemimetabolous genomes reveal molecular basis of termite eusociality.</title>
        <authorList>
            <person name="Harrison M.C."/>
            <person name="Jongepier E."/>
            <person name="Robertson H.M."/>
            <person name="Arning N."/>
            <person name="Bitard-Feildel T."/>
            <person name="Chao H."/>
            <person name="Childers C.P."/>
            <person name="Dinh H."/>
            <person name="Doddapaneni H."/>
            <person name="Dugan S."/>
            <person name="Gowin J."/>
            <person name="Greiner C."/>
            <person name="Han Y."/>
            <person name="Hu H."/>
            <person name="Hughes D.S.T."/>
            <person name="Huylmans A.-K."/>
            <person name="Kemena C."/>
            <person name="Kremer L.P.M."/>
            <person name="Lee S.L."/>
            <person name="Lopez-Ezquerra A."/>
            <person name="Mallet L."/>
            <person name="Monroy-Kuhn J.M."/>
            <person name="Moser A."/>
            <person name="Murali S.C."/>
            <person name="Muzny D.M."/>
            <person name="Otani S."/>
            <person name="Piulachs M.-D."/>
            <person name="Poelchau M."/>
            <person name="Qu J."/>
            <person name="Schaub F."/>
            <person name="Wada-Katsumata A."/>
            <person name="Worley K.C."/>
            <person name="Xie Q."/>
            <person name="Ylla G."/>
            <person name="Poulsen M."/>
            <person name="Gibbs R.A."/>
            <person name="Schal C."/>
            <person name="Richards S."/>
            <person name="Belles X."/>
            <person name="Korb J."/>
            <person name="Bornberg-Bauer E."/>
        </authorList>
    </citation>
    <scope>NUCLEOTIDE SEQUENCE [LARGE SCALE GENOMIC DNA]</scope>
    <source>
        <tissue evidence="2">Whole body</tissue>
    </source>
</reference>
<gene>
    <name evidence="2" type="ORF">B7P43_G10163</name>
</gene>
<evidence type="ECO:0000313" key="2">
    <source>
        <dbReference type="EMBL" id="PNF24899.1"/>
    </source>
</evidence>
<dbReference type="AlphaFoldDB" id="A0A2J7Q8J0"/>
<evidence type="ECO:0000256" key="1">
    <source>
        <dbReference type="SAM" id="MobiDB-lite"/>
    </source>
</evidence>
<feature type="compositionally biased region" description="Basic and acidic residues" evidence="1">
    <location>
        <begin position="7"/>
        <end position="28"/>
    </location>
</feature>
<protein>
    <submittedName>
        <fullName evidence="2">Uncharacterized protein</fullName>
    </submittedName>
</protein>
<keyword evidence="3" id="KW-1185">Reference proteome</keyword>
<name>A0A2J7Q8J0_9NEOP</name>
<comment type="caution">
    <text evidence="2">The sequence shown here is derived from an EMBL/GenBank/DDBJ whole genome shotgun (WGS) entry which is preliminary data.</text>
</comment>
<dbReference type="EMBL" id="NEVH01016952">
    <property type="protein sequence ID" value="PNF24899.1"/>
    <property type="molecule type" value="Genomic_DNA"/>
</dbReference>
<dbReference type="InParanoid" id="A0A2J7Q8J0"/>
<sequence length="113" mass="13429">MGTIKAQQRENLREGSEHENKQEMPERKTKIRMGTTGYGRYAEGRTWGETEEEEHWKGWDTIEGKILVLDKTQERGSIKERRREDIKGHTYTKNGLTLWSKFYLRRNLSLNQS</sequence>
<proteinExistence type="predicted"/>
<dbReference type="Proteomes" id="UP000235965">
    <property type="component" value="Unassembled WGS sequence"/>
</dbReference>
<feature type="region of interest" description="Disordered" evidence="1">
    <location>
        <begin position="1"/>
        <end position="35"/>
    </location>
</feature>